<dbReference type="InParanoid" id="Q8TW47"/>
<accession>Q8TW47</accession>
<evidence type="ECO:0000256" key="2">
    <source>
        <dbReference type="ARBA" id="ARBA00022840"/>
    </source>
</evidence>
<dbReference type="InterPro" id="IPR027417">
    <property type="entry name" value="P-loop_NTPase"/>
</dbReference>
<gene>
    <name evidence="4" type="ordered locus">MK1189</name>
</gene>
<dbReference type="Proteomes" id="UP000001826">
    <property type="component" value="Chromosome"/>
</dbReference>
<evidence type="ECO:0000259" key="3">
    <source>
        <dbReference type="PROSITE" id="PS50893"/>
    </source>
</evidence>
<dbReference type="PROSITE" id="PS50893">
    <property type="entry name" value="ABC_TRANSPORTER_2"/>
    <property type="match status" value="2"/>
</dbReference>
<feature type="domain" description="ABC transporter" evidence="3">
    <location>
        <begin position="5"/>
        <end position="257"/>
    </location>
</feature>
<dbReference type="GeneID" id="1477290"/>
<dbReference type="GO" id="GO:0005524">
    <property type="term" value="F:ATP binding"/>
    <property type="evidence" value="ECO:0007669"/>
    <property type="project" value="UniProtKB-KW"/>
</dbReference>
<keyword evidence="5" id="KW-1185">Reference proteome</keyword>
<dbReference type="SMART" id="SM00382">
    <property type="entry name" value="AAA"/>
    <property type="match status" value="2"/>
</dbReference>
<dbReference type="Pfam" id="PF00005">
    <property type="entry name" value="ABC_tran"/>
    <property type="match status" value="2"/>
</dbReference>
<dbReference type="HOGENOM" id="CLU_000604_86_2_2"/>
<dbReference type="RefSeq" id="WP_011019557.1">
    <property type="nucleotide sequence ID" value="NC_003551.1"/>
</dbReference>
<dbReference type="PATRIC" id="fig|190192.8.peg.1290"/>
<dbReference type="PANTHER" id="PTHR42764:SF1">
    <property type="entry name" value="PHOSPHONATES UTILIZATION ATP-BINDING PROTEIN PHNK-RELATED"/>
    <property type="match status" value="1"/>
</dbReference>
<dbReference type="EnsemblBacteria" id="AAM02402">
    <property type="protein sequence ID" value="AAM02402"/>
    <property type="gene ID" value="MK1189"/>
</dbReference>
<evidence type="ECO:0000313" key="5">
    <source>
        <dbReference type="Proteomes" id="UP000001826"/>
    </source>
</evidence>
<dbReference type="PaxDb" id="190192-MK1189"/>
<dbReference type="PROSITE" id="PS00211">
    <property type="entry name" value="ABC_TRANSPORTER_1"/>
    <property type="match status" value="2"/>
</dbReference>
<reference evidence="4 5" key="1">
    <citation type="journal article" date="2002" name="Proc. Natl. Acad. Sci. U.S.A.">
        <title>The complete genome of hyperthermophile Methanopyrus kandleri AV19 and monophyly of archaeal methanogens.</title>
        <authorList>
            <person name="Slesarev A.I."/>
            <person name="Mezhevaya K.V."/>
            <person name="Makarova K.S."/>
            <person name="Polushin N.N."/>
            <person name="Shcherbinina O.V."/>
            <person name="Shakhova V.V."/>
            <person name="Belova G.I."/>
            <person name="Aravind L."/>
            <person name="Natale D.A."/>
            <person name="Rogozin I.B."/>
            <person name="Tatusov R.L."/>
            <person name="Wolf Y.I."/>
            <person name="Stetter K.O."/>
            <person name="Malykh A.G."/>
            <person name="Koonin E.V."/>
            <person name="Kozyavkin S.A."/>
        </authorList>
    </citation>
    <scope>NUCLEOTIDE SEQUENCE [LARGE SCALE GENOMIC DNA]</scope>
    <source>
        <strain evidence="5">AV19 / DSM 6324 / JCM 9639 / NBRC 100938</strain>
    </source>
</reference>
<dbReference type="EMBL" id="AE009439">
    <property type="protein sequence ID" value="AAM02402.1"/>
    <property type="molecule type" value="Genomic_DNA"/>
</dbReference>
<dbReference type="KEGG" id="mka:MK1189"/>
<dbReference type="GO" id="GO:0019700">
    <property type="term" value="P:organic phosphonate catabolic process"/>
    <property type="evidence" value="ECO:0007669"/>
    <property type="project" value="TreeGrafter"/>
</dbReference>
<dbReference type="AlphaFoldDB" id="Q8TW47"/>
<name>Q8TW47_METKA</name>
<dbReference type="InterPro" id="IPR003439">
    <property type="entry name" value="ABC_transporter-like_ATP-bd"/>
</dbReference>
<dbReference type="PANTHER" id="PTHR42764">
    <property type="entry name" value="PHOSPHONATES UTILIZATION ATP-BINDING PROTEIN PHNK-RELATED"/>
    <property type="match status" value="1"/>
</dbReference>
<feature type="domain" description="ABC transporter" evidence="3">
    <location>
        <begin position="267"/>
        <end position="566"/>
    </location>
</feature>
<keyword evidence="1" id="KW-0547">Nucleotide-binding</keyword>
<dbReference type="SUPFAM" id="SSF52540">
    <property type="entry name" value="P-loop containing nucleoside triphosphate hydrolases"/>
    <property type="match status" value="2"/>
</dbReference>
<organism evidence="4 5">
    <name type="scientific">Methanopyrus kandleri (strain AV19 / DSM 6324 / JCM 9639 / NBRC 100938)</name>
    <dbReference type="NCBI Taxonomy" id="190192"/>
    <lineage>
        <taxon>Archaea</taxon>
        <taxon>Methanobacteriati</taxon>
        <taxon>Methanobacteriota</taxon>
        <taxon>Methanomada group</taxon>
        <taxon>Methanopyri</taxon>
        <taxon>Methanopyrales</taxon>
        <taxon>Methanopyraceae</taxon>
        <taxon>Methanopyrus</taxon>
    </lineage>
</organism>
<dbReference type="STRING" id="190192.MK1189"/>
<sequence>MTSAVVVEGLKKVYETETRGEIVALDGFDMEVEEGEIHGVLGRSGAGKSTLIRILRGVERFDEGRVEVCGVELTPDSPKSRFTEVKRITAIHPQREFGLWPETAAENVMRKLYWKRRGAEELPPEDSSEYEELYEEALEYLRIVGLEHKADHYAPVLSGGEKQRLLLARQLAKDPEVLLLDEPAAMACPGTKQQLLDAVRNANEEKGITVIVVSHLTEVIEYLCDSATLLEDGRDVLHGSPREAVDRLTRGMPEPERVPEPRDEIAVRVRDLEKRYALVRCGETLHMRGIELEVRRGEILAVVGPSGAGKTVLLRMIAGLELPDSGDIEVRVDGDWVSMTDLGHGRMEARRRIGIVHQEFGYVHHATVRDLLAGRLGVKSSTVLEQARRRAEELGLGEEALDVLYALTDLPREEAEAKLKELDLSPDILDELFPKFPSDEVERFARPVFEEFDLPMEVLDMKFGELSGGQQVRVAIALELATEPEVLLLDEPFGDLDPVTLRSVANSIKRIVDREKIATVLVSHDVRFVEETANRAVLVDDGEIVMEGDPKEVCREFVERSEARFLEG</sequence>
<evidence type="ECO:0000313" key="4">
    <source>
        <dbReference type="EMBL" id="AAM02402.1"/>
    </source>
</evidence>
<dbReference type="InterPro" id="IPR003593">
    <property type="entry name" value="AAA+_ATPase"/>
</dbReference>
<dbReference type="GO" id="GO:0016887">
    <property type="term" value="F:ATP hydrolysis activity"/>
    <property type="evidence" value="ECO:0007669"/>
    <property type="project" value="InterPro"/>
</dbReference>
<dbReference type="Gene3D" id="3.40.50.300">
    <property type="entry name" value="P-loop containing nucleotide triphosphate hydrolases"/>
    <property type="match status" value="2"/>
</dbReference>
<protein>
    <submittedName>
        <fullName evidence="4">ATPase subunit of an ABC-type transport system, contains a duplicated ATPase domain</fullName>
    </submittedName>
</protein>
<evidence type="ECO:0000256" key="1">
    <source>
        <dbReference type="ARBA" id="ARBA00022741"/>
    </source>
</evidence>
<proteinExistence type="predicted"/>
<keyword evidence="2" id="KW-0067">ATP-binding</keyword>
<dbReference type="InterPro" id="IPR017871">
    <property type="entry name" value="ABC_transporter-like_CS"/>
</dbReference>
<dbReference type="FunCoup" id="Q8TW47">
    <property type="interactions" value="3"/>
</dbReference>